<dbReference type="SFLD" id="SFLDS00001">
    <property type="entry name" value="Enolase"/>
    <property type="match status" value="1"/>
</dbReference>
<dbReference type="Gene3D" id="3.30.390.10">
    <property type="entry name" value="Enolase-like, N-terminal domain"/>
    <property type="match status" value="1"/>
</dbReference>
<reference evidence="4" key="1">
    <citation type="submission" date="2020-08" db="EMBL/GenBank/DDBJ databases">
        <title>Genome public.</title>
        <authorList>
            <person name="Liu C."/>
            <person name="Sun Q."/>
        </authorList>
    </citation>
    <scope>NUCLEOTIDE SEQUENCE</scope>
    <source>
        <strain evidence="4">BX15</strain>
    </source>
</reference>
<dbReference type="EMBL" id="JACOQI010000037">
    <property type="protein sequence ID" value="MBC5772178.1"/>
    <property type="molecule type" value="Genomic_DNA"/>
</dbReference>
<dbReference type="InterPro" id="IPR029017">
    <property type="entry name" value="Enolase-like_N"/>
</dbReference>
<evidence type="ECO:0000259" key="3">
    <source>
        <dbReference type="SMART" id="SM00922"/>
    </source>
</evidence>
<dbReference type="InterPro" id="IPR013342">
    <property type="entry name" value="Mandelate_racemase_C"/>
</dbReference>
<evidence type="ECO:0000256" key="1">
    <source>
        <dbReference type="ARBA" id="ARBA00022723"/>
    </source>
</evidence>
<dbReference type="InterPro" id="IPR013341">
    <property type="entry name" value="Mandelate_racemase_N_dom"/>
</dbReference>
<dbReference type="PANTHER" id="PTHR48080:SF2">
    <property type="entry name" value="D-GALACTONATE DEHYDRATASE"/>
    <property type="match status" value="1"/>
</dbReference>
<evidence type="ECO:0000313" key="5">
    <source>
        <dbReference type="Proteomes" id="UP000620327"/>
    </source>
</evidence>
<dbReference type="RefSeq" id="WP_187016318.1">
    <property type="nucleotide sequence ID" value="NZ_JACOQI010000037.1"/>
</dbReference>
<gene>
    <name evidence="4" type="ORF">H8Z83_18000</name>
</gene>
<evidence type="ECO:0000256" key="2">
    <source>
        <dbReference type="ARBA" id="ARBA00023239"/>
    </source>
</evidence>
<feature type="domain" description="Mandelate racemase/muconate lactonizing enzyme C-terminal" evidence="3">
    <location>
        <begin position="146"/>
        <end position="266"/>
    </location>
</feature>
<keyword evidence="1" id="KW-0479">Metal-binding</keyword>
<dbReference type="Proteomes" id="UP000620327">
    <property type="component" value="Unassembled WGS sequence"/>
</dbReference>
<comment type="caution">
    <text evidence="4">The sequence shown here is derived from an EMBL/GenBank/DDBJ whole genome shotgun (WGS) entry which is preliminary data.</text>
</comment>
<protein>
    <submittedName>
        <fullName evidence="4">Mandelate racemase/muconate lactonizing enzyme family protein</fullName>
    </submittedName>
</protein>
<organism evidence="4 5">
    <name type="scientific">Dysosmobacter segnis</name>
    <dbReference type="NCBI Taxonomy" id="2763042"/>
    <lineage>
        <taxon>Bacteria</taxon>
        <taxon>Bacillati</taxon>
        <taxon>Bacillota</taxon>
        <taxon>Clostridia</taxon>
        <taxon>Eubacteriales</taxon>
        <taxon>Oscillospiraceae</taxon>
        <taxon>Dysosmobacter</taxon>
    </lineage>
</organism>
<keyword evidence="5" id="KW-1185">Reference proteome</keyword>
<dbReference type="Pfam" id="PF13378">
    <property type="entry name" value="MR_MLE_C"/>
    <property type="match status" value="1"/>
</dbReference>
<dbReference type="SUPFAM" id="SSF54826">
    <property type="entry name" value="Enolase N-terminal domain-like"/>
    <property type="match status" value="1"/>
</dbReference>
<name>A0A923S9C1_9FIRM</name>
<dbReference type="SUPFAM" id="SSF51604">
    <property type="entry name" value="Enolase C-terminal domain-like"/>
    <property type="match status" value="1"/>
</dbReference>
<dbReference type="InterPro" id="IPR034593">
    <property type="entry name" value="DgoD-like"/>
</dbReference>
<dbReference type="InterPro" id="IPR036849">
    <property type="entry name" value="Enolase-like_C_sf"/>
</dbReference>
<proteinExistence type="predicted"/>
<dbReference type="GO" id="GO:0046872">
    <property type="term" value="F:metal ion binding"/>
    <property type="evidence" value="ECO:0007669"/>
    <property type="project" value="UniProtKB-KW"/>
</dbReference>
<dbReference type="SMART" id="SM00922">
    <property type="entry name" value="MR_MLE"/>
    <property type="match status" value="1"/>
</dbReference>
<sequence length="398" mass="44523">MKITSIDVYDFGKCLNYEDCSPICIRINTDAGISGFGEVGLAYGNAHNAGVWMVKDFGQLIIGKDPLRSEAIREQLFRTTFWGMGGGTVINAGMSAIDIALWDIKGKYYNAPVYQLLGGKINEKLRAYASQIQFDWDLEDRNMVTPEQYAEAAKKAMAQGYTAVKVDPVGVAANGNWQRTKQDADWRLRGQLPQNVLKLVRARLQAIRDLSPDLDIIIELHSFTDTSTAIQLANYIDDLNIMYYEEPVHPLNAVSMREIKENIRIPVASGERIYTRLGYRPFFENRSLSVIQPDVCLCGGISEAKKICDMADTYDVKVQIHVCGGPISQAAALHVETAIPNFLIHEQHSYGIKQGLRDTCVYDYLPDDHGELTVPELPGIGQEITEETMAKTWVYTIQ</sequence>
<dbReference type="PANTHER" id="PTHR48080">
    <property type="entry name" value="D-GALACTONATE DEHYDRATASE-RELATED"/>
    <property type="match status" value="1"/>
</dbReference>
<dbReference type="Gene3D" id="3.20.20.120">
    <property type="entry name" value="Enolase-like C-terminal domain"/>
    <property type="match status" value="1"/>
</dbReference>
<evidence type="ECO:0000313" key="4">
    <source>
        <dbReference type="EMBL" id="MBC5772178.1"/>
    </source>
</evidence>
<dbReference type="InterPro" id="IPR029065">
    <property type="entry name" value="Enolase_C-like"/>
</dbReference>
<dbReference type="SFLD" id="SFLDG00179">
    <property type="entry name" value="mandelate_racemase"/>
    <property type="match status" value="1"/>
</dbReference>
<dbReference type="GO" id="GO:0016829">
    <property type="term" value="F:lyase activity"/>
    <property type="evidence" value="ECO:0007669"/>
    <property type="project" value="UniProtKB-KW"/>
</dbReference>
<dbReference type="AlphaFoldDB" id="A0A923S9C1"/>
<dbReference type="Pfam" id="PF02746">
    <property type="entry name" value="MR_MLE_N"/>
    <property type="match status" value="1"/>
</dbReference>
<keyword evidence="2" id="KW-0456">Lyase</keyword>
<accession>A0A923S9C1</accession>
<dbReference type="CDD" id="cd03316">
    <property type="entry name" value="MR_like"/>
    <property type="match status" value="1"/>
</dbReference>